<evidence type="ECO:0000313" key="1">
    <source>
        <dbReference type="EMBL" id="TFE84906.1"/>
    </source>
</evidence>
<name>A0A4Y8PXR8_9BACL</name>
<dbReference type="OrthoDB" id="2991654at2"/>
<keyword evidence="2" id="KW-1185">Reference proteome</keyword>
<dbReference type="EMBL" id="MYFO01000030">
    <property type="protein sequence ID" value="TFE84906.1"/>
    <property type="molecule type" value="Genomic_DNA"/>
</dbReference>
<sequence length="69" mass="7868">MNRIHSHLDQINLIGKLADMKEDHYQQTLALSTVIELLVAKGIITEQELLDKSRKLHQEPIPGPSNPTW</sequence>
<gene>
    <name evidence="1" type="ORF">B5M42_18705</name>
</gene>
<evidence type="ECO:0008006" key="3">
    <source>
        <dbReference type="Google" id="ProtNLM"/>
    </source>
</evidence>
<accession>A0A4Y8PXR8</accession>
<dbReference type="Proteomes" id="UP000298246">
    <property type="component" value="Unassembled WGS sequence"/>
</dbReference>
<dbReference type="AlphaFoldDB" id="A0A4Y8PXR8"/>
<protein>
    <recommendedName>
        <fullName evidence="3">Nitrile hydratase subunit beta</fullName>
    </recommendedName>
</protein>
<comment type="caution">
    <text evidence="1">The sequence shown here is derived from an EMBL/GenBank/DDBJ whole genome shotgun (WGS) entry which is preliminary data.</text>
</comment>
<organism evidence="1 2">
    <name type="scientific">Paenibacillus athensensis</name>
    <dbReference type="NCBI Taxonomy" id="1967502"/>
    <lineage>
        <taxon>Bacteria</taxon>
        <taxon>Bacillati</taxon>
        <taxon>Bacillota</taxon>
        <taxon>Bacilli</taxon>
        <taxon>Bacillales</taxon>
        <taxon>Paenibacillaceae</taxon>
        <taxon>Paenibacillus</taxon>
    </lineage>
</organism>
<evidence type="ECO:0000313" key="2">
    <source>
        <dbReference type="Proteomes" id="UP000298246"/>
    </source>
</evidence>
<proteinExistence type="predicted"/>
<reference evidence="1 2" key="1">
    <citation type="submission" date="2017-03" db="EMBL/GenBank/DDBJ databases">
        <title>Isolation of Levoglucosan Utilizing Bacteria.</title>
        <authorList>
            <person name="Arya A.S."/>
        </authorList>
    </citation>
    <scope>NUCLEOTIDE SEQUENCE [LARGE SCALE GENOMIC DNA]</scope>
    <source>
        <strain evidence="1 2">MEC069</strain>
    </source>
</reference>
<dbReference type="RefSeq" id="WP_134755577.1">
    <property type="nucleotide sequence ID" value="NZ_MYFO02000020.1"/>
</dbReference>